<keyword evidence="21" id="KW-0449">Lipoprotein</keyword>
<dbReference type="Ensembl" id="ENSNLET00000034811.1">
    <property type="protein sequence ID" value="ENSNLEP00000040807.1"/>
    <property type="gene ID" value="ENSNLEG00000003707.3"/>
</dbReference>
<evidence type="ECO:0000256" key="15">
    <source>
        <dbReference type="ARBA" id="ARBA00022833"/>
    </source>
</evidence>
<evidence type="ECO:0000256" key="19">
    <source>
        <dbReference type="ARBA" id="ARBA00023139"/>
    </source>
</evidence>
<dbReference type="InterPro" id="IPR034224">
    <property type="entry name" value="M14_CPD_II"/>
</dbReference>
<dbReference type="EMBL" id="ADFV01099620">
    <property type="status" value="NOT_ANNOTATED_CDS"/>
    <property type="molecule type" value="Genomic_DNA"/>
</dbReference>
<dbReference type="FunFam" id="3.40.630.10:FF:000020">
    <property type="entry name" value="Carboxypeptidase D"/>
    <property type="match status" value="1"/>
</dbReference>
<keyword evidence="14" id="KW-0378">Hydrolase</keyword>
<dbReference type="InterPro" id="IPR000834">
    <property type="entry name" value="Peptidase_M14"/>
</dbReference>
<dbReference type="InterPro" id="IPR057246">
    <property type="entry name" value="CARBOXYPEPT_ZN_1"/>
</dbReference>
<reference evidence="28 29" key="1">
    <citation type="submission" date="2012-10" db="EMBL/GenBank/DDBJ databases">
        <authorList>
            <consortium name="Gibbon Genome Sequencing Consortium"/>
        </authorList>
    </citation>
    <scope>NUCLEOTIDE SEQUENCE [LARGE SCALE GENOMIC DNA]</scope>
</reference>
<keyword evidence="18 26" id="KW-0472">Membrane</keyword>
<dbReference type="EMBL" id="ADFV01099621">
    <property type="status" value="NOT_ANNOTATED_CDS"/>
    <property type="molecule type" value="Genomic_DNA"/>
</dbReference>
<dbReference type="GO" id="GO:0016485">
    <property type="term" value="P:protein processing"/>
    <property type="evidence" value="ECO:0007669"/>
    <property type="project" value="TreeGrafter"/>
</dbReference>
<dbReference type="Proteomes" id="UP000001073">
    <property type="component" value="Chromosome 19"/>
</dbReference>
<dbReference type="SMART" id="SM00631">
    <property type="entry name" value="Zn_pept"/>
    <property type="match status" value="2"/>
</dbReference>
<evidence type="ECO:0000256" key="24">
    <source>
        <dbReference type="PROSITE-ProRule" id="PRU01379"/>
    </source>
</evidence>
<evidence type="ECO:0000256" key="20">
    <source>
        <dbReference type="ARBA" id="ARBA00023180"/>
    </source>
</evidence>
<feature type="region of interest" description="Disordered" evidence="25">
    <location>
        <begin position="627"/>
        <end position="651"/>
    </location>
</feature>
<evidence type="ECO:0000256" key="21">
    <source>
        <dbReference type="ARBA" id="ARBA00023288"/>
    </source>
</evidence>
<keyword evidence="7" id="KW-1003">Cell membrane</keyword>
<evidence type="ECO:0000256" key="5">
    <source>
        <dbReference type="ARBA" id="ARBA00012811"/>
    </source>
</evidence>
<evidence type="ECO:0000256" key="1">
    <source>
        <dbReference type="ARBA" id="ARBA00000614"/>
    </source>
</evidence>
<evidence type="ECO:0000259" key="27">
    <source>
        <dbReference type="PROSITE" id="PS52035"/>
    </source>
</evidence>
<evidence type="ECO:0000256" key="9">
    <source>
        <dbReference type="ARBA" id="ARBA00022670"/>
    </source>
</evidence>
<dbReference type="EMBL" id="ADFV01099618">
    <property type="status" value="NOT_ANNOTATED_CDS"/>
    <property type="molecule type" value="Genomic_DNA"/>
</dbReference>
<accession>A0A2I3HBD5</accession>
<keyword evidence="15" id="KW-0862">Zinc</keyword>
<evidence type="ECO:0000256" key="4">
    <source>
        <dbReference type="ARBA" id="ARBA00005988"/>
    </source>
</evidence>
<dbReference type="SUPFAM" id="SSF53187">
    <property type="entry name" value="Zn-dependent exopeptidases"/>
    <property type="match status" value="3"/>
</dbReference>
<protein>
    <recommendedName>
        <fullName evidence="6">Carboxypeptidase D</fullName>
        <ecNumber evidence="5">3.4.17.22</ecNumber>
    </recommendedName>
    <alternativeName>
        <fullName evidence="22">Metallocarboxypeptidase D</fullName>
    </alternativeName>
    <alternativeName>
        <fullName evidence="23">gp180</fullName>
    </alternativeName>
</protein>
<dbReference type="Gene3D" id="2.60.40.1120">
    <property type="entry name" value="Carboxypeptidase-like, regulatory domain"/>
    <property type="match status" value="3"/>
</dbReference>
<dbReference type="InterPro" id="IPR057247">
    <property type="entry name" value="CARBOXYPEPT_ZN_2"/>
</dbReference>
<gene>
    <name evidence="28" type="primary">CPD</name>
</gene>
<evidence type="ECO:0000256" key="26">
    <source>
        <dbReference type="SAM" id="Phobius"/>
    </source>
</evidence>
<dbReference type="FunFam" id="3.40.630.10:FF:000079">
    <property type="entry name" value="Carboxypeptidase D"/>
    <property type="match status" value="1"/>
</dbReference>
<evidence type="ECO:0000256" key="13">
    <source>
        <dbReference type="ARBA" id="ARBA00022737"/>
    </source>
</evidence>
<evidence type="ECO:0000256" key="11">
    <source>
        <dbReference type="ARBA" id="ARBA00022723"/>
    </source>
</evidence>
<evidence type="ECO:0000256" key="2">
    <source>
        <dbReference type="ARBA" id="ARBA00001947"/>
    </source>
</evidence>
<evidence type="ECO:0000256" key="6">
    <source>
        <dbReference type="ARBA" id="ARBA00014107"/>
    </source>
</evidence>
<feature type="active site" description="Proton donor/acceptor" evidence="24">
    <location>
        <position position="515"/>
    </location>
</feature>
<comment type="catalytic activity">
    <reaction evidence="1">
        <text>Releases C-terminal Arg and Lys from polypeptides.</text>
        <dbReference type="EC" id="3.4.17.22"/>
    </reaction>
</comment>
<organism evidence="28 29">
    <name type="scientific">Nomascus leucogenys</name>
    <name type="common">Northern white-cheeked gibbon</name>
    <name type="synonym">Hylobates leucogenys</name>
    <dbReference type="NCBI Taxonomy" id="61853"/>
    <lineage>
        <taxon>Eukaryota</taxon>
        <taxon>Metazoa</taxon>
        <taxon>Chordata</taxon>
        <taxon>Craniata</taxon>
        <taxon>Vertebrata</taxon>
        <taxon>Euteleostomi</taxon>
        <taxon>Mammalia</taxon>
        <taxon>Eutheria</taxon>
        <taxon>Euarchontoglires</taxon>
        <taxon>Primates</taxon>
        <taxon>Haplorrhini</taxon>
        <taxon>Catarrhini</taxon>
        <taxon>Hylobatidae</taxon>
        <taxon>Nomascus</taxon>
    </lineage>
</organism>
<dbReference type="PANTHER" id="PTHR11532">
    <property type="entry name" value="PROTEASE M14 CARBOXYPEPTIDASE"/>
    <property type="match status" value="1"/>
</dbReference>
<evidence type="ECO:0000313" key="29">
    <source>
        <dbReference type="Proteomes" id="UP000001073"/>
    </source>
</evidence>
<evidence type="ECO:0000256" key="8">
    <source>
        <dbReference type="ARBA" id="ARBA00022645"/>
    </source>
</evidence>
<reference evidence="28" key="3">
    <citation type="submission" date="2025-09" db="UniProtKB">
        <authorList>
            <consortium name="Ensembl"/>
        </authorList>
    </citation>
    <scope>IDENTIFICATION</scope>
</reference>
<dbReference type="InterPro" id="IPR008969">
    <property type="entry name" value="CarboxyPept-like_regulatory"/>
</dbReference>
<dbReference type="EMBL" id="ADFV01099614">
    <property type="status" value="NOT_ANNOTATED_CDS"/>
    <property type="molecule type" value="Genomic_DNA"/>
</dbReference>
<keyword evidence="13" id="KW-0677">Repeat</keyword>
<comment type="similarity">
    <text evidence="4 24">Belongs to the peptidase M14 family.</text>
</comment>
<dbReference type="Gene3D" id="3.40.630.10">
    <property type="entry name" value="Zn peptidases"/>
    <property type="match status" value="3"/>
</dbReference>
<feature type="compositionally biased region" description="Low complexity" evidence="25">
    <location>
        <begin position="639"/>
        <end position="648"/>
    </location>
</feature>
<feature type="domain" description="Peptidase M14" evidence="27">
    <location>
        <begin position="255"/>
        <end position="545"/>
    </location>
</feature>
<evidence type="ECO:0000256" key="10">
    <source>
        <dbReference type="ARBA" id="ARBA00022692"/>
    </source>
</evidence>
<dbReference type="FunFam" id="2.60.40.1120:FF:000005">
    <property type="entry name" value="Carboxypeptidase D"/>
    <property type="match status" value="1"/>
</dbReference>
<keyword evidence="29" id="KW-1185">Reference proteome</keyword>
<dbReference type="PROSITE" id="PS52035">
    <property type="entry name" value="PEPTIDASE_M14"/>
    <property type="match status" value="2"/>
</dbReference>
<dbReference type="GeneTree" id="ENSGT00940000156919"/>
<dbReference type="SUPFAM" id="SSF49464">
    <property type="entry name" value="Carboxypeptidase regulatory domain-like"/>
    <property type="match status" value="3"/>
</dbReference>
<dbReference type="PANTHER" id="PTHR11532:SF73">
    <property type="entry name" value="CARBOXYPEPTIDASE D"/>
    <property type="match status" value="1"/>
</dbReference>
<dbReference type="EMBL" id="ADFV01099617">
    <property type="status" value="NOT_ANNOTATED_CDS"/>
    <property type="molecule type" value="Genomic_DNA"/>
</dbReference>
<evidence type="ECO:0000256" key="7">
    <source>
        <dbReference type="ARBA" id="ARBA00022475"/>
    </source>
</evidence>
<proteinExistence type="inferred from homology"/>
<keyword evidence="17" id="KW-0482">Metalloprotease</keyword>
<evidence type="ECO:0000256" key="22">
    <source>
        <dbReference type="ARBA" id="ARBA00030819"/>
    </source>
</evidence>
<sequence>MRFVLSGNLHGGSVVASYPFDDSPEHKATGIYSKTSDDEVFKYLAKAYASNHPIMKTGEPHCPGDEDETFKDGITNGAHWYDVEGGMQDYNYVWANCFEITLELSCCKYPPASQLRQEWENNRESLITLIEKVHIGVKGFVKDSITGSGLENATISVAGINHNITTGRFGDFYRLLVPGTYNLTVVLTGYMPLTVTNVVVKEGPATEVDFSLRPTVTSVIPDATEAVATASTVAIPNILSGTSSSHQPIQPKDFHHHHFPDMEIFLRRFANEYPNITRLYSLGKSVESRELYVMEISDNPGVHEPGEPEFKYIGNMHGNEVVGRELLLNLIEYLCKNFGTDPEVTDLVHSTRIHLMPSMNPDGYEKSQEGDSISVIGRNNSNNFDLNRNFPDQFVQITDPTQPETIAVMSWMKSYPFVLSANLHGGSLVVNYPFDDDEQGLATYSKSPDDAVFQQIALSYSKENSQMFQGRPCKNMYPNEYFPHGITNGASWYNVPGGMQDWNYLQTNCFEVTIELGCVKYPFEKELPNFWEQNRRSLIQFMKQVHQGVKGFVLDATDGRGILNATISVAEINHPVTTYKTGDYWRLLVPGTYKITASARGYNPVTKNVTVKSEGAIQVNFTLVRSSTDSNNESKKGKGASTSTSGASDPTTKEFETLIKDLSAENGLESLMLRSASNLALALYRYHSYKDLSEFLRGLVMNYPHITNLTDYSVTYGHCPEITVYTSCCYFPSAAQLPSLWADNKRSLLSMLVEVHKGVHGFVKDKTGEPISKAVIVLNEGIKVHTKEGGYFHVLLAPGVHNINAIADGYQQQHSQVFVHHDAASSVVIVLDTDNRIFGLPRELVVTVSGATMSALILTACIISCICSIKSDRHKDGFHRLRQHHDEYEDEIRMMSTGSKKSLLSREFQDETDTEEETLYSSKH</sequence>
<feature type="transmembrane region" description="Helical" evidence="26">
    <location>
        <begin position="844"/>
        <end position="869"/>
    </location>
</feature>
<keyword evidence="8" id="KW-0121">Carboxypeptidase</keyword>
<dbReference type="PROSITE" id="PS00132">
    <property type="entry name" value="CARBOXYPEPT_ZN_1"/>
    <property type="match status" value="1"/>
</dbReference>
<name>A0A2I3HBD5_NOMLE</name>
<dbReference type="Pfam" id="PF00246">
    <property type="entry name" value="Peptidase_M14"/>
    <property type="match status" value="2"/>
</dbReference>
<evidence type="ECO:0000256" key="3">
    <source>
        <dbReference type="ARBA" id="ARBA00004251"/>
    </source>
</evidence>
<keyword evidence="11" id="KW-0479">Metal-binding</keyword>
<dbReference type="GO" id="GO:0008270">
    <property type="term" value="F:zinc ion binding"/>
    <property type="evidence" value="ECO:0007669"/>
    <property type="project" value="InterPro"/>
</dbReference>
<dbReference type="CDD" id="cd03863">
    <property type="entry name" value="M14_CPD_II"/>
    <property type="match status" value="1"/>
</dbReference>
<keyword evidence="10 26" id="KW-0812">Transmembrane</keyword>
<evidence type="ECO:0000256" key="25">
    <source>
        <dbReference type="SAM" id="MobiDB-lite"/>
    </source>
</evidence>
<dbReference type="EMBL" id="ADFV01099615">
    <property type="status" value="NOT_ANNOTATED_CDS"/>
    <property type="molecule type" value="Genomic_DNA"/>
</dbReference>
<evidence type="ECO:0000256" key="17">
    <source>
        <dbReference type="ARBA" id="ARBA00023049"/>
    </source>
</evidence>
<dbReference type="FunFam" id="2.60.40.1120:FF:000006">
    <property type="entry name" value="Carboxypeptidase D"/>
    <property type="match status" value="1"/>
</dbReference>
<dbReference type="GO" id="GO:0005615">
    <property type="term" value="C:extracellular space"/>
    <property type="evidence" value="ECO:0007669"/>
    <property type="project" value="TreeGrafter"/>
</dbReference>
<dbReference type="EMBL" id="ADFV01099616">
    <property type="status" value="NOT_ANNOTATED_CDS"/>
    <property type="molecule type" value="Genomic_DNA"/>
</dbReference>
<dbReference type="AlphaFoldDB" id="A0A2I3HBD5"/>
<evidence type="ECO:0000256" key="18">
    <source>
        <dbReference type="ARBA" id="ARBA00023136"/>
    </source>
</evidence>
<dbReference type="InterPro" id="IPR050753">
    <property type="entry name" value="Peptidase_M14_domain"/>
</dbReference>
<dbReference type="EC" id="3.4.17.22" evidence="5"/>
<dbReference type="Pfam" id="PF13620">
    <property type="entry name" value="CarboxypepD_reg"/>
    <property type="match status" value="3"/>
</dbReference>
<evidence type="ECO:0000256" key="14">
    <source>
        <dbReference type="ARBA" id="ARBA00022801"/>
    </source>
</evidence>
<reference evidence="28" key="2">
    <citation type="submission" date="2025-08" db="UniProtKB">
        <authorList>
            <consortium name="Ensembl"/>
        </authorList>
    </citation>
    <scope>IDENTIFICATION</scope>
</reference>
<evidence type="ECO:0000256" key="16">
    <source>
        <dbReference type="ARBA" id="ARBA00022989"/>
    </source>
</evidence>
<evidence type="ECO:0000256" key="23">
    <source>
        <dbReference type="ARBA" id="ARBA00082537"/>
    </source>
</evidence>
<dbReference type="FunFam" id="2.60.40.1120:FF:000008">
    <property type="entry name" value="Carboxypeptidase D"/>
    <property type="match status" value="1"/>
</dbReference>
<keyword evidence="9" id="KW-0645">Protease</keyword>
<dbReference type="GO" id="GO:0006518">
    <property type="term" value="P:peptide metabolic process"/>
    <property type="evidence" value="ECO:0007669"/>
    <property type="project" value="TreeGrafter"/>
</dbReference>
<feature type="active site" description="Proton donor/acceptor" evidence="24">
    <location>
        <position position="103"/>
    </location>
</feature>
<dbReference type="GO" id="GO:0005886">
    <property type="term" value="C:plasma membrane"/>
    <property type="evidence" value="ECO:0007669"/>
    <property type="project" value="UniProtKB-SubCell"/>
</dbReference>
<dbReference type="PRINTS" id="PR00765">
    <property type="entry name" value="CRBOXYPTASEA"/>
</dbReference>
<keyword evidence="16 26" id="KW-1133">Transmembrane helix</keyword>
<dbReference type="PROSITE" id="PS00133">
    <property type="entry name" value="CARBOXYPEPT_ZN_2"/>
    <property type="match status" value="2"/>
</dbReference>
<keyword evidence="12" id="KW-0732">Signal</keyword>
<keyword evidence="20" id="KW-0325">Glycoprotein</keyword>
<evidence type="ECO:0000256" key="12">
    <source>
        <dbReference type="ARBA" id="ARBA00022729"/>
    </source>
</evidence>
<dbReference type="EMBL" id="ADFV01099619">
    <property type="status" value="NOT_ANNOTATED_CDS"/>
    <property type="molecule type" value="Genomic_DNA"/>
</dbReference>
<keyword evidence="19" id="KW-0564">Palmitate</keyword>
<comment type="subcellular location">
    <subcellularLocation>
        <location evidence="3">Cell membrane</location>
        <topology evidence="3">Single-pass type I membrane protein</topology>
    </subcellularLocation>
</comment>
<feature type="region of interest" description="Disordered" evidence="25">
    <location>
        <begin position="899"/>
        <end position="924"/>
    </location>
</feature>
<dbReference type="CDD" id="cd11308">
    <property type="entry name" value="Peptidase_M14NE-CP-C_like"/>
    <property type="match status" value="3"/>
</dbReference>
<feature type="domain" description="Peptidase M14" evidence="27">
    <location>
        <begin position="1"/>
        <end position="133"/>
    </location>
</feature>
<comment type="cofactor">
    <cofactor evidence="2">
        <name>Zn(2+)</name>
        <dbReference type="ChEBI" id="CHEBI:29105"/>
    </cofactor>
</comment>
<evidence type="ECO:0000313" key="28">
    <source>
        <dbReference type="Ensembl" id="ENSNLEP00000040807.1"/>
    </source>
</evidence>
<dbReference type="GO" id="GO:0004181">
    <property type="term" value="F:metallocarboxypeptidase activity"/>
    <property type="evidence" value="ECO:0007669"/>
    <property type="project" value="UniProtKB-EC"/>
</dbReference>